<evidence type="ECO:0000313" key="4">
    <source>
        <dbReference type="EnsemblMetazoa" id="LLOJ000613-PA"/>
    </source>
</evidence>
<keyword evidence="2" id="KW-0812">Transmembrane</keyword>
<reference evidence="4" key="3">
    <citation type="submission" date="2020-05" db="UniProtKB">
        <authorList>
            <consortium name="EnsemblMetazoa"/>
        </authorList>
    </citation>
    <scope>IDENTIFICATION</scope>
    <source>
        <strain evidence="4">Jacobina</strain>
    </source>
</reference>
<evidence type="ECO:0000313" key="5">
    <source>
        <dbReference type="Proteomes" id="UP000092461"/>
    </source>
</evidence>
<dbReference type="VEuPathDB" id="VectorBase:LLONM1_011014"/>
<protein>
    <submittedName>
        <fullName evidence="3 4">Uncharacterized protein</fullName>
    </submittedName>
</protein>
<keyword evidence="2" id="KW-0472">Membrane</keyword>
<dbReference type="EnsemblMetazoa" id="LLOJ000613-RA">
    <property type="protein sequence ID" value="LLOJ000613-PA"/>
    <property type="gene ID" value="LLOJ000613"/>
</dbReference>
<accession>A0A1B0C9J1</accession>
<dbReference type="Proteomes" id="UP000092461">
    <property type="component" value="Unassembled WGS sequence"/>
</dbReference>
<feature type="region of interest" description="Disordered" evidence="1">
    <location>
        <begin position="231"/>
        <end position="254"/>
    </location>
</feature>
<keyword evidence="2" id="KW-1133">Transmembrane helix</keyword>
<feature type="transmembrane region" description="Helical" evidence="2">
    <location>
        <begin position="89"/>
        <end position="113"/>
    </location>
</feature>
<feature type="compositionally biased region" description="Basic residues" evidence="1">
    <location>
        <begin position="232"/>
        <end position="248"/>
    </location>
</feature>
<feature type="transmembrane region" description="Helical" evidence="2">
    <location>
        <begin position="344"/>
        <end position="366"/>
    </location>
</feature>
<feature type="transmembrane region" description="Helical" evidence="2">
    <location>
        <begin position="276"/>
        <end position="297"/>
    </location>
</feature>
<evidence type="ECO:0000313" key="3">
    <source>
        <dbReference type="EMBL" id="MBC1180580.1"/>
    </source>
</evidence>
<sequence length="392" mass="43979">MLQHPLVGKDVLFGHVFYVIAIFVWAFHVVLLEGFVVSVPKNGKSPVTSATPNHLLRTVSRIVANSEPLLTPTPIKKPPSRQRVHPLHLIVWIHALSFVFIVAFGWIDIFPAAGRIKSFSSHMSDMENSLLCHLNIYNRVPDVRSNQEDVDLLSNLVPDSPQYNRTVQRLRKPRSLDATEGDTTNHTKLNEAREKLHEIDPGDFHRIFHVATPKHTIAGLNHTAHKINTERHWHKSKPIPQKKKHHDRLKNNNSNNRATNIVLERKISGDCGHCQMYALLLVGVYLIFAVCIVNFLIVAESAVFTVTVITATLPLVGIFWSIFKISKTTTIATLIWSPEISGEFICSLLGTPIVFLGLGLLCRAYVSENSATSRCETPSVSSSLRNRYTSFS</sequence>
<dbReference type="EMBL" id="GITU01011877">
    <property type="protein sequence ID" value="MBC1180580.1"/>
    <property type="molecule type" value="Transcribed_RNA"/>
</dbReference>
<proteinExistence type="predicted"/>
<feature type="transmembrane region" description="Helical" evidence="2">
    <location>
        <begin position="12"/>
        <end position="31"/>
    </location>
</feature>
<reference evidence="5" key="1">
    <citation type="submission" date="2012-05" db="EMBL/GenBank/DDBJ databases">
        <title>Whole Genome Assembly of Lutzomyia longipalpis.</title>
        <authorList>
            <person name="Richards S."/>
            <person name="Qu C."/>
            <person name="Dillon R."/>
            <person name="Worley K."/>
            <person name="Scherer S."/>
            <person name="Batterton M."/>
            <person name="Taylor A."/>
            <person name="Hawes A."/>
            <person name="Hernandez B."/>
            <person name="Kovar C."/>
            <person name="Mandapat C."/>
            <person name="Pham C."/>
            <person name="Qu C."/>
            <person name="Jing C."/>
            <person name="Bess C."/>
            <person name="Bandaranaike D."/>
            <person name="Ngo D."/>
            <person name="Ongeri F."/>
            <person name="Arias F."/>
            <person name="Lara F."/>
            <person name="Weissenberger G."/>
            <person name="Kamau G."/>
            <person name="Han H."/>
            <person name="Shen H."/>
            <person name="Dinh H."/>
            <person name="Khalil I."/>
            <person name="Jones J."/>
            <person name="Shafer J."/>
            <person name="Jayaseelan J."/>
            <person name="Quiroz J."/>
            <person name="Blankenburg K."/>
            <person name="Nguyen L."/>
            <person name="Jackson L."/>
            <person name="Francisco L."/>
            <person name="Tang L.-Y."/>
            <person name="Pu L.-L."/>
            <person name="Perales L."/>
            <person name="Lorensuhewa L."/>
            <person name="Munidasa M."/>
            <person name="Coyle M."/>
            <person name="Taylor M."/>
            <person name="Puazo M."/>
            <person name="Firestine M."/>
            <person name="Scheel M."/>
            <person name="Javaid M."/>
            <person name="Wang M."/>
            <person name="Li M."/>
            <person name="Tabassum N."/>
            <person name="Saada N."/>
            <person name="Osuji N."/>
            <person name="Aqrawi P."/>
            <person name="Fu Q."/>
            <person name="Thornton R."/>
            <person name="Raj R."/>
            <person name="Goodspeed R."/>
            <person name="Mata R."/>
            <person name="Najjar R."/>
            <person name="Gubbala S."/>
            <person name="Lee S."/>
            <person name="Denson S."/>
            <person name="Patil S."/>
            <person name="Macmil S."/>
            <person name="Qi S."/>
            <person name="Matskevitch T."/>
            <person name="Palculict T."/>
            <person name="Mathew T."/>
            <person name="Vee V."/>
            <person name="Velamala V."/>
            <person name="Korchina V."/>
            <person name="Cai W."/>
            <person name="Liu W."/>
            <person name="Dai W."/>
            <person name="Zou X."/>
            <person name="Zhu Y."/>
            <person name="Zhang Y."/>
            <person name="Wu Y.-Q."/>
            <person name="Xin Y."/>
            <person name="Nazarath L."/>
            <person name="Kovar C."/>
            <person name="Han Y."/>
            <person name="Muzny D."/>
            <person name="Gibbs R."/>
        </authorList>
    </citation>
    <scope>NUCLEOTIDE SEQUENCE [LARGE SCALE GENOMIC DNA]</scope>
    <source>
        <strain evidence="5">Jacobina</strain>
    </source>
</reference>
<dbReference type="AlphaFoldDB" id="A0A1B0C9J1"/>
<keyword evidence="5" id="KW-1185">Reference proteome</keyword>
<evidence type="ECO:0000256" key="2">
    <source>
        <dbReference type="SAM" id="Phobius"/>
    </source>
</evidence>
<feature type="transmembrane region" description="Helical" evidence="2">
    <location>
        <begin position="303"/>
        <end position="323"/>
    </location>
</feature>
<dbReference type="EMBL" id="AJWK01002419">
    <property type="status" value="NOT_ANNOTATED_CDS"/>
    <property type="molecule type" value="Genomic_DNA"/>
</dbReference>
<reference evidence="3" key="2">
    <citation type="journal article" date="2020" name="BMC">
        <title>Leishmania infection induces a limited differential gene expression in the sand fly midgut.</title>
        <authorList>
            <person name="Coutinho-Abreu I.V."/>
            <person name="Serafim T.D."/>
            <person name="Meneses C."/>
            <person name="Kamhawi S."/>
            <person name="Oliveira F."/>
            <person name="Valenzuela J.G."/>
        </authorList>
    </citation>
    <scope>NUCLEOTIDE SEQUENCE</scope>
    <source>
        <strain evidence="3">Jacobina</strain>
        <tissue evidence="3">Midgut</tissue>
    </source>
</reference>
<evidence type="ECO:0000256" key="1">
    <source>
        <dbReference type="SAM" id="MobiDB-lite"/>
    </source>
</evidence>
<organism evidence="4 5">
    <name type="scientific">Lutzomyia longipalpis</name>
    <name type="common">Sand fly</name>
    <dbReference type="NCBI Taxonomy" id="7200"/>
    <lineage>
        <taxon>Eukaryota</taxon>
        <taxon>Metazoa</taxon>
        <taxon>Ecdysozoa</taxon>
        <taxon>Arthropoda</taxon>
        <taxon>Hexapoda</taxon>
        <taxon>Insecta</taxon>
        <taxon>Pterygota</taxon>
        <taxon>Neoptera</taxon>
        <taxon>Endopterygota</taxon>
        <taxon>Diptera</taxon>
        <taxon>Nematocera</taxon>
        <taxon>Psychodoidea</taxon>
        <taxon>Psychodidae</taxon>
        <taxon>Lutzomyia</taxon>
        <taxon>Lutzomyia</taxon>
    </lineage>
</organism>
<dbReference type="VEuPathDB" id="VectorBase:LLOJ000613"/>
<name>A0A1B0C9J1_LUTLO</name>